<dbReference type="KEGG" id="vg:80400168"/>
<dbReference type="Pfam" id="PF03863">
    <property type="entry name" value="Phage_mat-A"/>
    <property type="match status" value="1"/>
</dbReference>
<evidence type="ECO:0000256" key="5">
    <source>
        <dbReference type="ARBA" id="ARBA00035110"/>
    </source>
</evidence>
<evidence type="ECO:0000256" key="3">
    <source>
        <dbReference type="ARBA" id="ARBA00023104"/>
    </source>
</evidence>
<dbReference type="InterPro" id="IPR005563">
    <property type="entry name" value="A_protein"/>
</dbReference>
<keyword evidence="3" id="KW-0946">Virion</keyword>
<dbReference type="GO" id="GO:0039666">
    <property type="term" value="P:virion attachment to host cell pilus"/>
    <property type="evidence" value="ECO:0007669"/>
    <property type="project" value="UniProtKB-KW"/>
</dbReference>
<keyword evidence="4" id="KW-1160">Virus entry into host cell</keyword>
<dbReference type="EMBL" id="BK014178">
    <property type="protein sequence ID" value="DAD52690.1"/>
    <property type="molecule type" value="Genomic_RNA"/>
</dbReference>
<sequence>MKAKTTTSTTFSRQAAIRFDLISQTGVRSSTSQLGTLVTGFKSGTDSSISSGTSKSGAFTPCVHTRSEYVQLANIRNVVNFHTAPSSGFYANAMGFGCGEDSYNRKYSSVIGQTASNHKVLNDNAFTAFNWKTYYDKALLEMLPSFDGGDNSLVNFLVELKDFRYLARRLASASLGSARSVLSAIADGGFGLSARNGTVKNLSSVYLANEFAWKPFIRDIVSLYQTFASFEARFADVISRAGKPQQRYYGTTVTGTSVAETYVDAAGDNVSMPGTGWRLPSFYVRGHVLPSPGARYHATVRYRYPLPPELKTASGRVKALLDALGVNRNPSIIWNAIPFTFLVDWLVNVSRFLEQFKTTNIVFQTEILDFCHSVKFQRRIVGEMNTWSKRGSTALQSGYVAFDQITHTRYERKVGLMPGFPGALQTSGLSPREIALSGALIGANYRKK</sequence>
<gene>
    <name evidence="6" type="primary">SRR7976301_10_1</name>
</gene>
<dbReference type="RefSeq" id="YP_010770669.1">
    <property type="nucleotide sequence ID" value="NC_074357.1"/>
</dbReference>
<reference evidence="6" key="1">
    <citation type="submission" date="2020-09" db="EMBL/GenBank/DDBJ databases">
        <title>Leviviricetes taxonomy.</title>
        <authorList>
            <person name="Stockdale S.R."/>
            <person name="Callanan J."/>
            <person name="Adriaenssens E.M."/>
            <person name="Kuhn J.H."/>
            <person name="Rumnieks J."/>
            <person name="Shkoporov A."/>
            <person name="Draper L.A."/>
            <person name="Ross P."/>
            <person name="Hill C."/>
        </authorList>
    </citation>
    <scope>NUCLEOTIDE SEQUENCE</scope>
</reference>
<evidence type="ECO:0000256" key="1">
    <source>
        <dbReference type="ARBA" id="ARBA00022581"/>
    </source>
</evidence>
<comment type="similarity">
    <text evidence="5">Belongs to the Leviviricetes maturation protein family.</text>
</comment>
<dbReference type="Proteomes" id="UP000677789">
    <property type="component" value="Segment"/>
</dbReference>
<keyword evidence="3" id="KW-1175">Viral attachment to host cell pilus</keyword>
<evidence type="ECO:0000256" key="2">
    <source>
        <dbReference type="ARBA" id="ARBA00022804"/>
    </source>
</evidence>
<protein>
    <submittedName>
        <fullName evidence="6">Maturation protein</fullName>
    </submittedName>
</protein>
<evidence type="ECO:0000256" key="4">
    <source>
        <dbReference type="ARBA" id="ARBA00023296"/>
    </source>
</evidence>
<proteinExistence type="inferred from homology"/>
<keyword evidence="2" id="KW-1161">Viral attachment to host cell</keyword>
<evidence type="ECO:0000313" key="6">
    <source>
        <dbReference type="EMBL" id="DAD52690.1"/>
    </source>
</evidence>
<accession>A0A8S5L5T8</accession>
<name>A0A8S5L5T8_9VIRU</name>
<keyword evidence="1" id="KW-0945">Host-virus interaction</keyword>
<dbReference type="GeneID" id="80400168"/>
<evidence type="ECO:0000313" key="7">
    <source>
        <dbReference type="Proteomes" id="UP000677789"/>
    </source>
</evidence>
<organism evidence="6 7">
    <name type="scientific">ssRNA phage SRR7976301_10</name>
    <dbReference type="NCBI Taxonomy" id="2786660"/>
    <lineage>
        <taxon>Viruses</taxon>
        <taxon>Riboviria</taxon>
        <taxon>Orthornavirae</taxon>
        <taxon>Lenarviricota</taxon>
        <taxon>Leviviricetes</taxon>
        <taxon>Timlovirales</taxon>
        <taxon>Steitzviridae</taxon>
        <taxon>Henifovirus</taxon>
        <taxon>Henifovirus sp. 'borborovivens'</taxon>
    </lineage>
</organism>